<dbReference type="Proteomes" id="UP000593880">
    <property type="component" value="Plasmid unnamed"/>
</dbReference>
<dbReference type="Pfam" id="PF02538">
    <property type="entry name" value="Hydantoinase_B"/>
    <property type="match status" value="1"/>
</dbReference>
<dbReference type="GO" id="GO:0006749">
    <property type="term" value="P:glutathione metabolic process"/>
    <property type="evidence" value="ECO:0007669"/>
    <property type="project" value="TreeGrafter"/>
</dbReference>
<sequence>MLDAIQLELIWRRLISLTEEAATTLLRTSFSSVVRESNDFACVLMDAEGRSLAQPANSIPSFIGTVPRTVRGFLKQFPHETLSEGDILITNDVWLGTGHLPDITVAKPIFLNGNIVAFAGSVTHAPDIGGRIRSADAREVYEEGFQIPMMKVVEAGRMNRTFESLLRQNVRTPDQTVGDLYAQFSALHLMEVRLISLLKEWELRSFSEVSQQIRGRTEAAMRRAISAIPDGVYHATAVSDGFENSIVLRMALKVHGDEIEVDYRGTDPQVQRSINVCAAYTTAYTAYGIKAVLTPDTPNNDGALEPLNIHAPLGSILNSKPPAAGGARALIGHFLPAMVLRALSQVVPERVISDVGSPLWCVNLAGVKEDGKTFANLFFLNGGYGASAASDGASVLSWPSNISSTPVEVLERTAPIRICHRRIRSRTAGSGRFTGGAGQEFLFENLNKGPTIISFMAERTKPEAVANGLAGGDPGAAGEIQINTVRVDPKIQHTIDFGARVLLRTPGAGGFGVPIRAQEALAEADGAKDFV</sequence>
<keyword evidence="3" id="KW-0614">Plasmid</keyword>
<dbReference type="GO" id="GO:0017168">
    <property type="term" value="F:5-oxoprolinase (ATP-hydrolyzing) activity"/>
    <property type="evidence" value="ECO:0007669"/>
    <property type="project" value="TreeGrafter"/>
</dbReference>
<dbReference type="PANTHER" id="PTHR11365">
    <property type="entry name" value="5-OXOPROLINASE RELATED"/>
    <property type="match status" value="1"/>
</dbReference>
<dbReference type="AlphaFoldDB" id="A0A410VIS5"/>
<dbReference type="GO" id="GO:0005829">
    <property type="term" value="C:cytosol"/>
    <property type="evidence" value="ECO:0007669"/>
    <property type="project" value="TreeGrafter"/>
</dbReference>
<dbReference type="Proteomes" id="UP000625079">
    <property type="component" value="Unassembled WGS sequence"/>
</dbReference>
<evidence type="ECO:0000313" key="4">
    <source>
        <dbReference type="Proteomes" id="UP000593880"/>
    </source>
</evidence>
<evidence type="ECO:0000313" key="5">
    <source>
        <dbReference type="Proteomes" id="UP000625079"/>
    </source>
</evidence>
<protein>
    <submittedName>
        <fullName evidence="2 3">Hydantoinase</fullName>
    </submittedName>
</protein>
<reference evidence="3 4" key="2">
    <citation type="submission" date="2018-06" db="EMBL/GenBank/DDBJ databases">
        <title>Comparative genomics of rhizobia nodulating Arachis hypogaea in China.</title>
        <authorList>
            <person name="Li Y."/>
        </authorList>
    </citation>
    <scope>NUCLEOTIDE SEQUENCE [LARGE SCALE GENOMIC DNA]</scope>
    <source>
        <strain evidence="3 4">CCBAU 51658</strain>
        <plasmid evidence="3 4">unnamed</plasmid>
    </source>
</reference>
<geneLocation type="plasmid" evidence="3 4">
    <name>unnamed</name>
</geneLocation>
<dbReference type="EMBL" id="CP030058">
    <property type="protein sequence ID" value="QOZ64810.1"/>
    <property type="molecule type" value="Genomic_DNA"/>
</dbReference>
<proteinExistence type="predicted"/>
<organism evidence="2 5">
    <name type="scientific">Bradyrhizobium guangdongense</name>
    <dbReference type="NCBI Taxonomy" id="1325090"/>
    <lineage>
        <taxon>Bacteria</taxon>
        <taxon>Pseudomonadati</taxon>
        <taxon>Pseudomonadota</taxon>
        <taxon>Alphaproteobacteria</taxon>
        <taxon>Hyphomicrobiales</taxon>
        <taxon>Nitrobacteraceae</taxon>
        <taxon>Bradyrhizobium</taxon>
    </lineage>
</organism>
<dbReference type="InterPro" id="IPR003692">
    <property type="entry name" value="Hydantoinase_B"/>
</dbReference>
<dbReference type="InterPro" id="IPR045079">
    <property type="entry name" value="Oxoprolinase-like"/>
</dbReference>
<keyword evidence="4" id="KW-1185">Reference proteome</keyword>
<name>A0A410VIS5_9BRAD</name>
<dbReference type="EMBL" id="BMHC01000007">
    <property type="protein sequence ID" value="GGI26177.1"/>
    <property type="molecule type" value="Genomic_DNA"/>
</dbReference>
<dbReference type="PANTHER" id="PTHR11365:SF23">
    <property type="entry name" value="HYPOTHETICAL 5-OXOPROLINASE (EUROFUNG)-RELATED"/>
    <property type="match status" value="1"/>
</dbReference>
<evidence type="ECO:0000313" key="3">
    <source>
        <dbReference type="EMBL" id="QOZ64810.1"/>
    </source>
</evidence>
<gene>
    <name evidence="2" type="ORF">GCM10010987_38090</name>
    <name evidence="3" type="ORF">XH86_39975</name>
</gene>
<reference evidence="2" key="3">
    <citation type="submission" date="2022-12" db="EMBL/GenBank/DDBJ databases">
        <authorList>
            <person name="Sun Q."/>
            <person name="Zhou Y."/>
        </authorList>
    </citation>
    <scope>NUCLEOTIDE SEQUENCE</scope>
    <source>
        <strain evidence="2">CGMCC 1.15034</strain>
    </source>
</reference>
<reference evidence="2" key="1">
    <citation type="journal article" date="2014" name="Int. J. Syst. Evol. Microbiol.">
        <title>Complete genome sequence of Corynebacterium casei LMG S-19264T (=DSM 44701T), isolated from a smear-ripened cheese.</title>
        <authorList>
            <consortium name="US DOE Joint Genome Institute (JGI-PGF)"/>
            <person name="Walter F."/>
            <person name="Albersmeier A."/>
            <person name="Kalinowski J."/>
            <person name="Ruckert C."/>
        </authorList>
    </citation>
    <scope>NUCLEOTIDE SEQUENCE</scope>
    <source>
        <strain evidence="2">CGMCC 1.15034</strain>
    </source>
</reference>
<evidence type="ECO:0000313" key="2">
    <source>
        <dbReference type="EMBL" id="GGI26177.1"/>
    </source>
</evidence>
<dbReference type="RefSeq" id="WP_128929536.1">
    <property type="nucleotide sequence ID" value="NZ_BMHC01000007.1"/>
</dbReference>
<feature type="domain" description="Hydantoinase B/oxoprolinase" evidence="1">
    <location>
        <begin position="3"/>
        <end position="514"/>
    </location>
</feature>
<accession>A0A410VIS5</accession>
<dbReference type="OrthoDB" id="9761586at2"/>
<evidence type="ECO:0000259" key="1">
    <source>
        <dbReference type="Pfam" id="PF02538"/>
    </source>
</evidence>